<accession>A0A2N9FZ21</accession>
<gene>
    <name evidence="1" type="ORF">FSB_LOCUS20380</name>
</gene>
<name>A0A2N9FZ21_FAGSY</name>
<reference evidence="1" key="1">
    <citation type="submission" date="2018-02" db="EMBL/GenBank/DDBJ databases">
        <authorList>
            <person name="Cohen D.B."/>
            <person name="Kent A.D."/>
        </authorList>
    </citation>
    <scope>NUCLEOTIDE SEQUENCE</scope>
</reference>
<organism evidence="1">
    <name type="scientific">Fagus sylvatica</name>
    <name type="common">Beechnut</name>
    <dbReference type="NCBI Taxonomy" id="28930"/>
    <lineage>
        <taxon>Eukaryota</taxon>
        <taxon>Viridiplantae</taxon>
        <taxon>Streptophyta</taxon>
        <taxon>Embryophyta</taxon>
        <taxon>Tracheophyta</taxon>
        <taxon>Spermatophyta</taxon>
        <taxon>Magnoliopsida</taxon>
        <taxon>eudicotyledons</taxon>
        <taxon>Gunneridae</taxon>
        <taxon>Pentapetalae</taxon>
        <taxon>rosids</taxon>
        <taxon>fabids</taxon>
        <taxon>Fagales</taxon>
        <taxon>Fagaceae</taxon>
        <taxon>Fagus</taxon>
    </lineage>
</organism>
<evidence type="ECO:0000313" key="1">
    <source>
        <dbReference type="EMBL" id="SPC92498.1"/>
    </source>
</evidence>
<dbReference type="EMBL" id="OIVN01001313">
    <property type="protein sequence ID" value="SPC92498.1"/>
    <property type="molecule type" value="Genomic_DNA"/>
</dbReference>
<protein>
    <submittedName>
        <fullName evidence="1">Uncharacterized protein</fullName>
    </submittedName>
</protein>
<proteinExistence type="predicted"/>
<dbReference type="AlphaFoldDB" id="A0A2N9FZ21"/>
<sequence length="105" mass="12027">MNIAWKHFKKRANEQCMELEQWSEIILGLSWQPIASKSQPLQIIYFMAAQALITSLNFGKDAGFQRLAVEFTDLQLHAMLKSNDTCLTELNDVFVQISGFSRAFL</sequence>